<evidence type="ECO:0000313" key="4">
    <source>
        <dbReference type="Proteomes" id="UP001222325"/>
    </source>
</evidence>
<feature type="domain" description="Dienelactone hydrolase" evidence="2">
    <location>
        <begin position="65"/>
        <end position="278"/>
    </location>
</feature>
<dbReference type="Proteomes" id="UP001222325">
    <property type="component" value="Unassembled WGS sequence"/>
</dbReference>
<dbReference type="PANTHER" id="PTHR17630">
    <property type="entry name" value="DIENELACTONE HYDROLASE"/>
    <property type="match status" value="1"/>
</dbReference>
<dbReference type="InterPro" id="IPR029058">
    <property type="entry name" value="AB_hydrolase_fold"/>
</dbReference>
<keyword evidence="4" id="KW-1185">Reference proteome</keyword>
<dbReference type="Gene3D" id="3.40.50.1820">
    <property type="entry name" value="alpha/beta hydrolase"/>
    <property type="match status" value="1"/>
</dbReference>
<dbReference type="GO" id="GO:0016787">
    <property type="term" value="F:hydrolase activity"/>
    <property type="evidence" value="ECO:0007669"/>
    <property type="project" value="InterPro"/>
</dbReference>
<gene>
    <name evidence="3" type="ORF">B0H15DRAFT_896698</name>
</gene>
<evidence type="ECO:0000313" key="3">
    <source>
        <dbReference type="EMBL" id="KAJ7104299.1"/>
    </source>
</evidence>
<dbReference type="AlphaFoldDB" id="A0AAD6UJD6"/>
<protein>
    <submittedName>
        <fullName evidence="3">Alpha/beta-hydrolase</fullName>
    </submittedName>
</protein>
<name>A0AAD6UJD6_9AGAR</name>
<proteinExistence type="predicted"/>
<evidence type="ECO:0000256" key="1">
    <source>
        <dbReference type="SAM" id="SignalP"/>
    </source>
</evidence>
<dbReference type="Pfam" id="PF01738">
    <property type="entry name" value="DLH"/>
    <property type="match status" value="1"/>
</dbReference>
<reference evidence="3" key="1">
    <citation type="submission" date="2023-03" db="EMBL/GenBank/DDBJ databases">
        <title>Massive genome expansion in bonnet fungi (Mycena s.s.) driven by repeated elements and novel gene families across ecological guilds.</title>
        <authorList>
            <consortium name="Lawrence Berkeley National Laboratory"/>
            <person name="Harder C.B."/>
            <person name="Miyauchi S."/>
            <person name="Viragh M."/>
            <person name="Kuo A."/>
            <person name="Thoen E."/>
            <person name="Andreopoulos B."/>
            <person name="Lu D."/>
            <person name="Skrede I."/>
            <person name="Drula E."/>
            <person name="Henrissat B."/>
            <person name="Morin E."/>
            <person name="Kohler A."/>
            <person name="Barry K."/>
            <person name="LaButti K."/>
            <person name="Morin E."/>
            <person name="Salamov A."/>
            <person name="Lipzen A."/>
            <person name="Mereny Z."/>
            <person name="Hegedus B."/>
            <person name="Baldrian P."/>
            <person name="Stursova M."/>
            <person name="Weitz H."/>
            <person name="Taylor A."/>
            <person name="Grigoriev I.V."/>
            <person name="Nagy L.G."/>
            <person name="Martin F."/>
            <person name="Kauserud H."/>
        </authorList>
    </citation>
    <scope>NUCLEOTIDE SEQUENCE</scope>
    <source>
        <strain evidence="3">CBHHK173m</strain>
    </source>
</reference>
<organism evidence="3 4">
    <name type="scientific">Mycena belliarum</name>
    <dbReference type="NCBI Taxonomy" id="1033014"/>
    <lineage>
        <taxon>Eukaryota</taxon>
        <taxon>Fungi</taxon>
        <taxon>Dikarya</taxon>
        <taxon>Basidiomycota</taxon>
        <taxon>Agaricomycotina</taxon>
        <taxon>Agaricomycetes</taxon>
        <taxon>Agaricomycetidae</taxon>
        <taxon>Agaricales</taxon>
        <taxon>Marasmiineae</taxon>
        <taxon>Mycenaceae</taxon>
        <taxon>Mycena</taxon>
    </lineage>
</organism>
<sequence length="280" mass="30150">MAHSRSPAAYPNSNRIMKLFLCLLFLAAVQAAIVPAVNPIAHFHPSVLNAAKPRGRNVTINGVLTYVSLPKKKFDKTTAVLLLTDVFGLPSPDNLLLADEWAAAGFQTFVPDYLNGDAIPMDGDFTTWLPNHGEAQTTPPLLAVIKALKKRGIKKIAATGYCFGGLYVTRLVQNNTITVGTMAHPSLLNVPTDFDLMKEISHIPVEINNAELDTGFTPAVAAQTDGVMANGQYTPGYLRRQFDGVAHGFAVRANASDPVQVAAKQGAFDTSLAWIKSHLE</sequence>
<dbReference type="PANTHER" id="PTHR17630:SF44">
    <property type="entry name" value="PROTEIN AIM2"/>
    <property type="match status" value="1"/>
</dbReference>
<keyword evidence="1" id="KW-0732">Signal</keyword>
<feature type="signal peptide" evidence="1">
    <location>
        <begin position="1"/>
        <end position="31"/>
    </location>
</feature>
<dbReference type="InterPro" id="IPR002925">
    <property type="entry name" value="Dienelactn_hydro"/>
</dbReference>
<accession>A0AAD6UJD6</accession>
<dbReference type="SUPFAM" id="SSF53474">
    <property type="entry name" value="alpha/beta-Hydrolases"/>
    <property type="match status" value="1"/>
</dbReference>
<feature type="chain" id="PRO_5042190149" evidence="1">
    <location>
        <begin position="32"/>
        <end position="280"/>
    </location>
</feature>
<dbReference type="EMBL" id="JARJCN010000001">
    <property type="protein sequence ID" value="KAJ7104299.1"/>
    <property type="molecule type" value="Genomic_DNA"/>
</dbReference>
<evidence type="ECO:0000259" key="2">
    <source>
        <dbReference type="Pfam" id="PF01738"/>
    </source>
</evidence>
<comment type="caution">
    <text evidence="3">The sequence shown here is derived from an EMBL/GenBank/DDBJ whole genome shotgun (WGS) entry which is preliminary data.</text>
</comment>